<dbReference type="HOGENOM" id="CLU_580724_0_0_1"/>
<keyword evidence="3" id="KW-1185">Reference proteome</keyword>
<proteinExistence type="predicted"/>
<feature type="region of interest" description="Disordered" evidence="1">
    <location>
        <begin position="1"/>
        <end position="43"/>
    </location>
</feature>
<name>D0N8W4_PHYIT</name>
<dbReference type="KEGG" id="pif:PITG_07685"/>
<evidence type="ECO:0000256" key="1">
    <source>
        <dbReference type="SAM" id="MobiDB-lite"/>
    </source>
</evidence>
<dbReference type="VEuPathDB" id="FungiDB:PITG_07685"/>
<accession>D0N8W4</accession>
<dbReference type="PANTHER" id="PTHR33129:SF1">
    <property type="entry name" value="ATP-BINDING PROTEIN"/>
    <property type="match status" value="1"/>
</dbReference>
<sequence length="398" mass="45159">MTAPGKLLRKRSHVEAFKEDEDKGDQHEEEKRVDDDGEQGANHDLAERIALAEENSPAISGKEDNFDVEIRCKVPDVPLATEYNGGEFYFVRACYDVYYKKVEDLLLNDNKQCVTVTGTPGIGKSIFYAYFLERFKKANPTWTIIASAHTPEAEVKSLAVFEPGEEAKHYRRANARILDIVTLEVLGVDLSDETTLDRYREKLLWLCDGPPKVAFRQTVVFTSPNERWLKEITNRGHLENLLTNRINTTTNHDFLHYEPIGDGRLVETKLVSEMVCKKLSERLLGVIEGRTNEVKALLDGIPPAASLRGSMFKAKAHAKLRDGLELENVIFDEVSPHSIKDIKGIKGLLDQGNMKMKENKHKSDWSRAVKRWESHKKPNKAENITMVKNIPQYVAPSD</sequence>
<evidence type="ECO:0000313" key="3">
    <source>
        <dbReference type="Proteomes" id="UP000006643"/>
    </source>
</evidence>
<dbReference type="RefSeq" id="XP_002904630.1">
    <property type="nucleotide sequence ID" value="XM_002904584.1"/>
</dbReference>
<dbReference type="OMA" id="KEPNIIR"/>
<evidence type="ECO:0000313" key="2">
    <source>
        <dbReference type="EMBL" id="EEY53999.1"/>
    </source>
</evidence>
<dbReference type="PANTHER" id="PTHR33129">
    <property type="entry name" value="PROTEIN KINASE DOMAIN-CONTAINING PROTEIN-RELATED"/>
    <property type="match status" value="1"/>
</dbReference>
<dbReference type="GeneID" id="9462800"/>
<dbReference type="AlphaFoldDB" id="D0N8W4"/>
<dbReference type="OrthoDB" id="96224at2759"/>
<organism evidence="2 3">
    <name type="scientific">Phytophthora infestans (strain T30-4)</name>
    <name type="common">Potato late blight agent</name>
    <dbReference type="NCBI Taxonomy" id="403677"/>
    <lineage>
        <taxon>Eukaryota</taxon>
        <taxon>Sar</taxon>
        <taxon>Stramenopiles</taxon>
        <taxon>Oomycota</taxon>
        <taxon>Peronosporomycetes</taxon>
        <taxon>Peronosporales</taxon>
        <taxon>Peronosporaceae</taxon>
        <taxon>Phytophthora</taxon>
    </lineage>
</organism>
<protein>
    <submittedName>
        <fullName evidence="2">Uncharacterized protein</fullName>
    </submittedName>
</protein>
<gene>
    <name evidence="2" type="ORF">PITG_07685</name>
</gene>
<dbReference type="InterPro" id="IPR052980">
    <property type="entry name" value="Crinkler_effector"/>
</dbReference>
<reference evidence="3" key="1">
    <citation type="journal article" date="2009" name="Nature">
        <title>Genome sequence and analysis of the Irish potato famine pathogen Phytophthora infestans.</title>
        <authorList>
            <consortium name="The Broad Institute Genome Sequencing Platform"/>
            <person name="Haas B.J."/>
            <person name="Kamoun S."/>
            <person name="Zody M.C."/>
            <person name="Jiang R.H."/>
            <person name="Handsaker R.E."/>
            <person name="Cano L.M."/>
            <person name="Grabherr M."/>
            <person name="Kodira C.D."/>
            <person name="Raffaele S."/>
            <person name="Torto-Alalibo T."/>
            <person name="Bozkurt T.O."/>
            <person name="Ah-Fong A.M."/>
            <person name="Alvarado L."/>
            <person name="Anderson V.L."/>
            <person name="Armstrong M.R."/>
            <person name="Avrova A."/>
            <person name="Baxter L."/>
            <person name="Beynon J."/>
            <person name="Boevink P.C."/>
            <person name="Bollmann S.R."/>
            <person name="Bos J.I."/>
            <person name="Bulone V."/>
            <person name="Cai G."/>
            <person name="Cakir C."/>
            <person name="Carrington J.C."/>
            <person name="Chawner M."/>
            <person name="Conti L."/>
            <person name="Costanzo S."/>
            <person name="Ewan R."/>
            <person name="Fahlgren N."/>
            <person name="Fischbach M.A."/>
            <person name="Fugelstad J."/>
            <person name="Gilroy E.M."/>
            <person name="Gnerre S."/>
            <person name="Green P.J."/>
            <person name="Grenville-Briggs L.J."/>
            <person name="Griffith J."/>
            <person name="Grunwald N.J."/>
            <person name="Horn K."/>
            <person name="Horner N.R."/>
            <person name="Hu C.H."/>
            <person name="Huitema E."/>
            <person name="Jeong D.H."/>
            <person name="Jones A.M."/>
            <person name="Jones J.D."/>
            <person name="Jones R.W."/>
            <person name="Karlsson E.K."/>
            <person name="Kunjeti S.G."/>
            <person name="Lamour K."/>
            <person name="Liu Z."/>
            <person name="Ma L."/>
            <person name="Maclean D."/>
            <person name="Chibucos M.C."/>
            <person name="McDonald H."/>
            <person name="McWalters J."/>
            <person name="Meijer H.J."/>
            <person name="Morgan W."/>
            <person name="Morris P.F."/>
            <person name="Munro C.A."/>
            <person name="O'Neill K."/>
            <person name="Ospina-Giraldo M."/>
            <person name="Pinzon A."/>
            <person name="Pritchard L."/>
            <person name="Ramsahoye B."/>
            <person name="Ren Q."/>
            <person name="Restrepo S."/>
            <person name="Roy S."/>
            <person name="Sadanandom A."/>
            <person name="Savidor A."/>
            <person name="Schornack S."/>
            <person name="Schwartz D.C."/>
            <person name="Schumann U.D."/>
            <person name="Schwessinger B."/>
            <person name="Seyer L."/>
            <person name="Sharpe T."/>
            <person name="Silvar C."/>
            <person name="Song J."/>
            <person name="Studholme D.J."/>
            <person name="Sykes S."/>
            <person name="Thines M."/>
            <person name="van de Vondervoort P.J."/>
            <person name="Phuntumart V."/>
            <person name="Wawra S."/>
            <person name="Weide R."/>
            <person name="Win J."/>
            <person name="Young C."/>
            <person name="Zhou S."/>
            <person name="Fry W."/>
            <person name="Meyers B.C."/>
            <person name="van West P."/>
            <person name="Ristaino J."/>
            <person name="Govers F."/>
            <person name="Birch P.R."/>
            <person name="Whisson S.C."/>
            <person name="Judelson H.S."/>
            <person name="Nusbaum C."/>
        </authorList>
    </citation>
    <scope>NUCLEOTIDE SEQUENCE [LARGE SCALE GENOMIC DNA]</scope>
    <source>
        <strain evidence="3">T30-4</strain>
    </source>
</reference>
<dbReference type="InParanoid" id="D0N8W4"/>
<dbReference type="Proteomes" id="UP000006643">
    <property type="component" value="Unassembled WGS sequence"/>
</dbReference>
<dbReference type="EMBL" id="DS028128">
    <property type="protein sequence ID" value="EEY53999.1"/>
    <property type="molecule type" value="Genomic_DNA"/>
</dbReference>
<feature type="compositionally biased region" description="Basic and acidic residues" evidence="1">
    <location>
        <begin position="13"/>
        <end position="34"/>
    </location>
</feature>
<dbReference type="eggNOG" id="ENOG502RGPX">
    <property type="taxonomic scope" value="Eukaryota"/>
</dbReference>